<dbReference type="EMBL" id="OR475274">
    <property type="protein sequence ID" value="WNM67303.1"/>
    <property type="molecule type" value="Genomic_DNA"/>
</dbReference>
<reference evidence="1 2" key="1">
    <citation type="submission" date="2023-08" db="EMBL/GenBank/DDBJ databases">
        <authorList>
            <person name="Beyer A.R."/>
            <person name="Brown C."/>
            <person name="Garland D.S."/>
            <person name="Funderburk A."/>
            <person name="Uzochukwu B."/>
            <person name="Ko C."/>
            <person name="Russell D.A."/>
            <person name="Jacobs-Sera D."/>
            <person name="Hatfull G.F."/>
        </authorList>
    </citation>
    <scope>NUCLEOTIDE SEQUENCE [LARGE SCALE GENOMIC DNA]</scope>
</reference>
<organism evidence="1 2">
    <name type="scientific">Arthrobacter phage Wyborn</name>
    <dbReference type="NCBI Taxonomy" id="3059067"/>
    <lineage>
        <taxon>Viruses</taxon>
        <taxon>Duplodnaviria</taxon>
        <taxon>Heunggongvirae</taxon>
        <taxon>Uroviricota</taxon>
        <taxon>Caudoviricetes</taxon>
        <taxon>Berryhillviridae</taxon>
        <taxon>Sicariusvirus</taxon>
        <taxon>Sicariusvirus wyborn</taxon>
    </lineage>
</organism>
<proteinExistence type="predicted"/>
<name>A0AA96GVI8_9CAUD</name>
<sequence>MPNVHMAAATLAEVQLADSEAANESYLAEQGLTDETMQFSALNRIAEAQLALAYEQRTANLIELLKLAQIEGWEQDGDGRMIRAQILEALDIATIDEIIDGRAGQK</sequence>
<keyword evidence="2" id="KW-1185">Reference proteome</keyword>
<dbReference type="Proteomes" id="UP001303667">
    <property type="component" value="Segment"/>
</dbReference>
<accession>A0AA96GVI8</accession>
<evidence type="ECO:0000313" key="2">
    <source>
        <dbReference type="Proteomes" id="UP001303667"/>
    </source>
</evidence>
<protein>
    <submittedName>
        <fullName evidence="1">Uncharacterized protein</fullName>
    </submittedName>
</protein>
<gene>
    <name evidence="1" type="primary">60</name>
    <name evidence="1" type="ORF">SEA_WYBORN_60</name>
</gene>
<evidence type="ECO:0000313" key="1">
    <source>
        <dbReference type="EMBL" id="WNM67303.1"/>
    </source>
</evidence>